<protein>
    <submittedName>
        <fullName evidence="4">Uncharacterized protein</fullName>
    </submittedName>
</protein>
<keyword evidence="5" id="KW-1185">Reference proteome</keyword>
<sequence>MANGSKNSNKVLKGVIGLLVVWSIISIIIIVVWATSPDLKGSAQCRAELRDMTTKLEGAKKQFSENKMALEEQVLEAREDQDRLKGKILLLVGDRNTTNTLLEECRQKNVALAENVTALQEDIRLLQQKEANLTEKLSLQEEHIEALQVNLTEAVHQNNSWFSLKEAAERHLLAAQSQTKACEARKQLLEKQIQKCKTAESEPQQDKGQSGSSAPSPPNTATAPLAGIPAMTLLVCAALHLTTLVVEQTWGQPTPLEKQPHTSGCFIDATMIAPTFSSPDAPNNEKDNSSGKVTLD</sequence>
<feature type="coiled-coil region" evidence="1">
    <location>
        <begin position="42"/>
        <end position="150"/>
    </location>
</feature>
<comment type="caution">
    <text evidence="4">The sequence shown here is derived from an EMBL/GenBank/DDBJ whole genome shotgun (WGS) entry which is preliminary data.</text>
</comment>
<evidence type="ECO:0000313" key="5">
    <source>
        <dbReference type="Proteomes" id="UP001345963"/>
    </source>
</evidence>
<reference evidence="4 5" key="1">
    <citation type="submission" date="2021-07" db="EMBL/GenBank/DDBJ databases">
        <authorList>
            <person name="Palmer J.M."/>
        </authorList>
    </citation>
    <scope>NUCLEOTIDE SEQUENCE [LARGE SCALE GENOMIC DNA]</scope>
    <source>
        <strain evidence="4 5">AT_MEX2019</strain>
        <tissue evidence="4">Muscle</tissue>
    </source>
</reference>
<keyword evidence="1" id="KW-0175">Coiled coil</keyword>
<feature type="compositionally biased region" description="Basic and acidic residues" evidence="2">
    <location>
        <begin position="283"/>
        <end position="296"/>
    </location>
</feature>
<proteinExistence type="predicted"/>
<feature type="compositionally biased region" description="Low complexity" evidence="2">
    <location>
        <begin position="210"/>
        <end position="223"/>
    </location>
</feature>
<feature type="region of interest" description="Disordered" evidence="2">
    <location>
        <begin position="194"/>
        <end position="223"/>
    </location>
</feature>
<dbReference type="Proteomes" id="UP001345963">
    <property type="component" value="Unassembled WGS sequence"/>
</dbReference>
<name>A0ABU7BP01_9TELE</name>
<keyword evidence="3" id="KW-0472">Membrane</keyword>
<feature type="region of interest" description="Disordered" evidence="2">
    <location>
        <begin position="273"/>
        <end position="296"/>
    </location>
</feature>
<evidence type="ECO:0000256" key="2">
    <source>
        <dbReference type="SAM" id="MobiDB-lite"/>
    </source>
</evidence>
<keyword evidence="3" id="KW-1133">Transmembrane helix</keyword>
<dbReference type="EMBL" id="JAHUTI010060721">
    <property type="protein sequence ID" value="MED6252053.1"/>
    <property type="molecule type" value="Genomic_DNA"/>
</dbReference>
<feature type="transmembrane region" description="Helical" evidence="3">
    <location>
        <begin position="12"/>
        <end position="34"/>
    </location>
</feature>
<organism evidence="4 5">
    <name type="scientific">Ataeniobius toweri</name>
    <dbReference type="NCBI Taxonomy" id="208326"/>
    <lineage>
        <taxon>Eukaryota</taxon>
        <taxon>Metazoa</taxon>
        <taxon>Chordata</taxon>
        <taxon>Craniata</taxon>
        <taxon>Vertebrata</taxon>
        <taxon>Euteleostomi</taxon>
        <taxon>Actinopterygii</taxon>
        <taxon>Neopterygii</taxon>
        <taxon>Teleostei</taxon>
        <taxon>Neoteleostei</taxon>
        <taxon>Acanthomorphata</taxon>
        <taxon>Ovalentaria</taxon>
        <taxon>Atherinomorphae</taxon>
        <taxon>Cyprinodontiformes</taxon>
        <taxon>Goodeidae</taxon>
        <taxon>Ataeniobius</taxon>
    </lineage>
</organism>
<evidence type="ECO:0000256" key="1">
    <source>
        <dbReference type="SAM" id="Coils"/>
    </source>
</evidence>
<gene>
    <name evidence="4" type="ORF">ATANTOWER_006343</name>
</gene>
<evidence type="ECO:0000256" key="3">
    <source>
        <dbReference type="SAM" id="Phobius"/>
    </source>
</evidence>
<evidence type="ECO:0000313" key="4">
    <source>
        <dbReference type="EMBL" id="MED6252053.1"/>
    </source>
</evidence>
<keyword evidence="3" id="KW-0812">Transmembrane</keyword>
<accession>A0ABU7BP01</accession>